<gene>
    <name evidence="2" type="ORF">CLV72_106282</name>
</gene>
<name>A0A2T0Q0K8_9ACTN</name>
<accession>A0A2T0Q0K8</accession>
<organism evidence="2 3">
    <name type="scientific">Allonocardiopsis opalescens</name>
    <dbReference type="NCBI Taxonomy" id="1144618"/>
    <lineage>
        <taxon>Bacteria</taxon>
        <taxon>Bacillati</taxon>
        <taxon>Actinomycetota</taxon>
        <taxon>Actinomycetes</taxon>
        <taxon>Streptosporangiales</taxon>
        <taxon>Allonocardiopsis</taxon>
    </lineage>
</organism>
<keyword evidence="3" id="KW-1185">Reference proteome</keyword>
<evidence type="ECO:0000259" key="1">
    <source>
        <dbReference type="Pfam" id="PF14024"/>
    </source>
</evidence>
<sequence length="177" mass="19490">MDTEEFWDLVNHTYVSAEGQIERQTDLLADLLVALDDPERIVAFQSVFDSYLDSALTGELWGAAALIEGGYSAEGFRDFRCWLISRGRVVYELVVADPESLADLDELDPWGGDTFGSAARYAYERATGSQLPEPAAADTPAPYRTPFEDLARRYPRLAARVAPGADELADASLDSFD</sequence>
<dbReference type="Pfam" id="PF14024">
    <property type="entry name" value="DUF4240"/>
    <property type="match status" value="1"/>
</dbReference>
<dbReference type="InterPro" id="IPR025334">
    <property type="entry name" value="DUF4240"/>
</dbReference>
<feature type="domain" description="DUF4240" evidence="1">
    <location>
        <begin position="1"/>
        <end position="125"/>
    </location>
</feature>
<protein>
    <submittedName>
        <fullName evidence="2">Uncharacterized protein DUF4240</fullName>
    </submittedName>
</protein>
<reference evidence="2 3" key="1">
    <citation type="submission" date="2018-03" db="EMBL/GenBank/DDBJ databases">
        <title>Genomic Encyclopedia of Archaeal and Bacterial Type Strains, Phase II (KMG-II): from individual species to whole genera.</title>
        <authorList>
            <person name="Goeker M."/>
        </authorList>
    </citation>
    <scope>NUCLEOTIDE SEQUENCE [LARGE SCALE GENOMIC DNA]</scope>
    <source>
        <strain evidence="2 3">DSM 45601</strain>
    </source>
</reference>
<dbReference type="Proteomes" id="UP000237846">
    <property type="component" value="Unassembled WGS sequence"/>
</dbReference>
<evidence type="ECO:0000313" key="2">
    <source>
        <dbReference type="EMBL" id="PRX97245.1"/>
    </source>
</evidence>
<proteinExistence type="predicted"/>
<dbReference type="EMBL" id="PVZC01000006">
    <property type="protein sequence ID" value="PRX97245.1"/>
    <property type="molecule type" value="Genomic_DNA"/>
</dbReference>
<evidence type="ECO:0000313" key="3">
    <source>
        <dbReference type="Proteomes" id="UP000237846"/>
    </source>
</evidence>
<dbReference type="AlphaFoldDB" id="A0A2T0Q0K8"/>
<comment type="caution">
    <text evidence="2">The sequence shown here is derived from an EMBL/GenBank/DDBJ whole genome shotgun (WGS) entry which is preliminary data.</text>
</comment>
<dbReference type="RefSeq" id="WP_170141058.1">
    <property type="nucleotide sequence ID" value="NZ_PVZC01000006.1"/>
</dbReference>